<dbReference type="InterPro" id="IPR011009">
    <property type="entry name" value="Kinase-like_dom_sf"/>
</dbReference>
<feature type="region of interest" description="Disordered" evidence="9">
    <location>
        <begin position="459"/>
        <end position="1116"/>
    </location>
</feature>
<keyword evidence="6" id="KW-0067">ATP-binding</keyword>
<comment type="catalytic activity">
    <reaction evidence="8">
        <text>L-seryl-[protein] + ATP = O-phospho-L-seryl-[protein] + ADP + H(+)</text>
        <dbReference type="Rhea" id="RHEA:17989"/>
        <dbReference type="Rhea" id="RHEA-COMP:9863"/>
        <dbReference type="Rhea" id="RHEA-COMP:11604"/>
        <dbReference type="ChEBI" id="CHEBI:15378"/>
        <dbReference type="ChEBI" id="CHEBI:29999"/>
        <dbReference type="ChEBI" id="CHEBI:30616"/>
        <dbReference type="ChEBI" id="CHEBI:83421"/>
        <dbReference type="ChEBI" id="CHEBI:456216"/>
        <dbReference type="EC" id="2.7.11.1"/>
    </reaction>
</comment>
<feature type="compositionally biased region" description="Basic residues" evidence="9">
    <location>
        <begin position="923"/>
        <end position="934"/>
    </location>
</feature>
<evidence type="ECO:0000313" key="11">
    <source>
        <dbReference type="EMBL" id="KIM88932.1"/>
    </source>
</evidence>
<feature type="compositionally biased region" description="Polar residues" evidence="9">
    <location>
        <begin position="1167"/>
        <end position="1190"/>
    </location>
</feature>
<reference evidence="12" key="2">
    <citation type="submission" date="2015-01" db="EMBL/GenBank/DDBJ databases">
        <title>Evolutionary Origins and Diversification of the Mycorrhizal Mutualists.</title>
        <authorList>
            <consortium name="DOE Joint Genome Institute"/>
            <consortium name="Mycorrhizal Genomics Consortium"/>
            <person name="Kohler A."/>
            <person name="Kuo A."/>
            <person name="Nagy L.G."/>
            <person name="Floudas D."/>
            <person name="Copeland A."/>
            <person name="Barry K.W."/>
            <person name="Cichocki N."/>
            <person name="Veneault-Fourrey C."/>
            <person name="LaButti K."/>
            <person name="Lindquist E.A."/>
            <person name="Lipzen A."/>
            <person name="Lundell T."/>
            <person name="Morin E."/>
            <person name="Murat C."/>
            <person name="Riley R."/>
            <person name="Ohm R."/>
            <person name="Sun H."/>
            <person name="Tunlid A."/>
            <person name="Henrissat B."/>
            <person name="Grigoriev I.V."/>
            <person name="Hibbett D.S."/>
            <person name="Martin F."/>
        </authorList>
    </citation>
    <scope>NUCLEOTIDE SEQUENCE [LARGE SCALE GENOMIC DNA]</scope>
    <source>
        <strain evidence="12">F 1598</strain>
    </source>
</reference>
<keyword evidence="5" id="KW-0418">Kinase</keyword>
<feature type="compositionally biased region" description="Polar residues" evidence="9">
    <location>
        <begin position="812"/>
        <end position="838"/>
    </location>
</feature>
<feature type="compositionally biased region" description="Polar residues" evidence="9">
    <location>
        <begin position="772"/>
        <end position="784"/>
    </location>
</feature>
<feature type="region of interest" description="Disordered" evidence="9">
    <location>
        <begin position="1128"/>
        <end position="1309"/>
    </location>
</feature>
<feature type="compositionally biased region" description="Basic and acidic residues" evidence="9">
    <location>
        <begin position="715"/>
        <end position="731"/>
    </location>
</feature>
<gene>
    <name evidence="11" type="ORF">PILCRDRAFT_813931</name>
</gene>
<evidence type="ECO:0000256" key="7">
    <source>
        <dbReference type="ARBA" id="ARBA00047899"/>
    </source>
</evidence>
<dbReference type="GO" id="GO:0005524">
    <property type="term" value="F:ATP binding"/>
    <property type="evidence" value="ECO:0007669"/>
    <property type="project" value="UniProtKB-KW"/>
</dbReference>
<organism evidence="11 12">
    <name type="scientific">Piloderma croceum (strain F 1598)</name>
    <dbReference type="NCBI Taxonomy" id="765440"/>
    <lineage>
        <taxon>Eukaryota</taxon>
        <taxon>Fungi</taxon>
        <taxon>Dikarya</taxon>
        <taxon>Basidiomycota</taxon>
        <taxon>Agaricomycotina</taxon>
        <taxon>Agaricomycetes</taxon>
        <taxon>Agaricomycetidae</taxon>
        <taxon>Atheliales</taxon>
        <taxon>Atheliaceae</taxon>
        <taxon>Piloderma</taxon>
    </lineage>
</organism>
<feature type="domain" description="Protein kinase" evidence="10">
    <location>
        <begin position="31"/>
        <end position="306"/>
    </location>
</feature>
<dbReference type="PROSITE" id="PS50011">
    <property type="entry name" value="PROTEIN_KINASE_DOM"/>
    <property type="match status" value="1"/>
</dbReference>
<name>A0A0C3CGP2_PILCF</name>
<feature type="compositionally biased region" description="Polar residues" evidence="9">
    <location>
        <begin position="645"/>
        <end position="673"/>
    </location>
</feature>
<feature type="compositionally biased region" description="Low complexity" evidence="9">
    <location>
        <begin position="339"/>
        <end position="352"/>
    </location>
</feature>
<evidence type="ECO:0000256" key="9">
    <source>
        <dbReference type="SAM" id="MobiDB-lite"/>
    </source>
</evidence>
<feature type="compositionally biased region" description="Low complexity" evidence="9">
    <location>
        <begin position="1060"/>
        <end position="1079"/>
    </location>
</feature>
<evidence type="ECO:0000256" key="2">
    <source>
        <dbReference type="ARBA" id="ARBA00022527"/>
    </source>
</evidence>
<comment type="catalytic activity">
    <reaction evidence="7">
        <text>L-threonyl-[protein] + ATP = O-phospho-L-threonyl-[protein] + ADP + H(+)</text>
        <dbReference type="Rhea" id="RHEA:46608"/>
        <dbReference type="Rhea" id="RHEA-COMP:11060"/>
        <dbReference type="Rhea" id="RHEA-COMP:11605"/>
        <dbReference type="ChEBI" id="CHEBI:15378"/>
        <dbReference type="ChEBI" id="CHEBI:30013"/>
        <dbReference type="ChEBI" id="CHEBI:30616"/>
        <dbReference type="ChEBI" id="CHEBI:61977"/>
        <dbReference type="ChEBI" id="CHEBI:456216"/>
        <dbReference type="EC" id="2.7.11.1"/>
    </reaction>
</comment>
<dbReference type="Proteomes" id="UP000054166">
    <property type="component" value="Unassembled WGS sequence"/>
</dbReference>
<accession>A0A0C3CGP2</accession>
<feature type="compositionally biased region" description="Polar residues" evidence="9">
    <location>
        <begin position="1039"/>
        <end position="1050"/>
    </location>
</feature>
<dbReference type="Gene3D" id="1.10.510.10">
    <property type="entry name" value="Transferase(Phosphotransferase) domain 1"/>
    <property type="match status" value="1"/>
</dbReference>
<feature type="compositionally biased region" description="Low complexity" evidence="9">
    <location>
        <begin position="995"/>
        <end position="1012"/>
    </location>
</feature>
<dbReference type="OrthoDB" id="2018507at2759"/>
<dbReference type="SMART" id="SM00220">
    <property type="entry name" value="S_TKc"/>
    <property type="match status" value="1"/>
</dbReference>
<evidence type="ECO:0000256" key="1">
    <source>
        <dbReference type="ARBA" id="ARBA00012513"/>
    </source>
</evidence>
<evidence type="ECO:0000256" key="4">
    <source>
        <dbReference type="ARBA" id="ARBA00022741"/>
    </source>
</evidence>
<evidence type="ECO:0000256" key="5">
    <source>
        <dbReference type="ARBA" id="ARBA00022777"/>
    </source>
</evidence>
<feature type="compositionally biased region" description="Basic and acidic residues" evidence="9">
    <location>
        <begin position="951"/>
        <end position="962"/>
    </location>
</feature>
<sequence length="1309" mass="141673">MASQQAFQQYGHTNKGTLQPGQTISVNKYNVQVERYLSQGGFAHVYLVRTATPVYNTTHHVLKRIAVANDVMLTEVKKEVDIMRILKGHPNIVHLIDAAWHRMPTGMYEVFILMEFCSGGGIIDMMNRRLRERLTEAEILQIFVDVCEGVAAMHNLRPALLHRDLKVENILQSTPTSFKLCDFGSATPVMPKPPSTMQEIRALEADLNRHTTLQYRAPEMVDPYLRRPVDEKSDVWALGVLLYKLCYYTTPFEEHGPLAILNVQYRTPPYPVYSMQMNGLIASILREHGAQRPSIFEILTHVHRLRGTTSRFSYSIPSPQPLSPRQSATNPLDSLVSFRPSSGNSSGNSPSRNAGVQAREKVLEAIAPMRRGRPTSSTPYTPEPKSRTSSPQKDGAQGAQGKVQNWLDVGFAEQEDKAWKAVKSSQGGPPIRGHRSGVASMDAWKLRNPVQPTMDEAWSVEGHGKEPPTDNPKPSAGGGFDNDFAEKLWSSFEASSKDTSSKPQPIPGRLPVIAHDSRGKMAVPRKSQDAFEGLGLSSADRPPPQTLGEARKLRTGLAVVNGNAKSGVSPSPSLQTSRPSSSLAPRATPSPRPLQYSGSAPAPATNPSSWKPSPVIPASKPNYLAQAQDVSAESRYPSVEELDATFSSPTLGSTVPPVHSTSQPQLASQTPIDLSSPPIRTRMHSNVSGGLHPGGQSSYSKDGVRSAQVTGVAMRESKATRAEGVQRHNQEELVDTGITSQSRRSSRPMRPSLSRKHRSSIVIKQTHHSGNDLLSSPAQISPVATTIPRLPGPRDWLTGDDSAAASPVKPQFTPTETPMLRQFTNRRSSIIEFSSTQIQSPQEAEQLPPLPPSSPTKSKHASPRTSRPAPSAETADVQKDVPDKLARNRSPARANVTRQNDKMTSSSDEGPEDVNGFTPQKTPKGKGSKKRKGRQSSVHDLVDLWGGGVVHLKEKEKDKEVVRSPTAGESKSPSSEAYVKPLARRSTFLPPSPSNPRSASPQSASSSPTRPSRSSRPHRTPSHHQKQSSNMDKPGAAHAQTSPSGRTRPSSMYVFPVANSKSDSSAALPSSPGLSSPEEPASRRTRRTSISDMVQRYEAIGGSPKGPGPAPPPTTIQKPAALKVATLTTPSGSNVRPLRMSQGNSPIVSRGNARAGSALPVPDGGPASTSFHSRTRTSPTGIARTRTSSAGYRDSIWTREVENPNSVPPRRSSPEKLAVVPDEPSVSDRQNSQFSFPTRKPPTPPPAAEEPQRSPSPDRPYQGVGKLIDQWQRKTAETEADPNPGSRRSGFTAKRALPGLVGGGVGRGR</sequence>
<dbReference type="STRING" id="765440.A0A0C3CGP2"/>
<keyword evidence="4" id="KW-0547">Nucleotide-binding</keyword>
<evidence type="ECO:0000259" key="10">
    <source>
        <dbReference type="PROSITE" id="PS50011"/>
    </source>
</evidence>
<feature type="compositionally biased region" description="Basic and acidic residues" evidence="9">
    <location>
        <begin position="876"/>
        <end position="886"/>
    </location>
</feature>
<feature type="compositionally biased region" description="Low complexity" evidence="9">
    <location>
        <begin position="569"/>
        <end position="582"/>
    </location>
</feature>
<keyword evidence="3" id="KW-0808">Transferase</keyword>
<proteinExistence type="predicted"/>
<dbReference type="HOGENOM" id="CLU_003223_0_0_1"/>
<evidence type="ECO:0000256" key="8">
    <source>
        <dbReference type="ARBA" id="ARBA00048679"/>
    </source>
</evidence>
<feature type="compositionally biased region" description="Gly residues" evidence="9">
    <location>
        <begin position="1300"/>
        <end position="1309"/>
    </location>
</feature>
<dbReference type="GO" id="GO:0000147">
    <property type="term" value="P:actin cortical patch assembly"/>
    <property type="evidence" value="ECO:0007669"/>
    <property type="project" value="TreeGrafter"/>
</dbReference>
<feature type="compositionally biased region" description="Pro residues" evidence="9">
    <location>
        <begin position="1239"/>
        <end position="1248"/>
    </location>
</feature>
<keyword evidence="2" id="KW-0723">Serine/threonine-protein kinase</keyword>
<dbReference type="GO" id="GO:0005737">
    <property type="term" value="C:cytoplasm"/>
    <property type="evidence" value="ECO:0007669"/>
    <property type="project" value="TreeGrafter"/>
</dbReference>
<feature type="compositionally biased region" description="Basic residues" evidence="9">
    <location>
        <begin position="1013"/>
        <end position="1026"/>
    </location>
</feature>
<dbReference type="PANTHER" id="PTHR22967:SF57">
    <property type="entry name" value="AUXILIN, ISOFORM A-RELATED"/>
    <property type="match status" value="1"/>
</dbReference>
<dbReference type="InterPro" id="IPR000719">
    <property type="entry name" value="Prot_kinase_dom"/>
</dbReference>
<dbReference type="PANTHER" id="PTHR22967">
    <property type="entry name" value="SERINE/THREONINE PROTEIN KINASE"/>
    <property type="match status" value="1"/>
</dbReference>
<feature type="compositionally biased region" description="Polar residues" evidence="9">
    <location>
        <begin position="896"/>
        <end position="908"/>
    </location>
</feature>
<evidence type="ECO:0000313" key="12">
    <source>
        <dbReference type="Proteomes" id="UP000054166"/>
    </source>
</evidence>
<feature type="region of interest" description="Disordered" evidence="9">
    <location>
        <begin position="313"/>
        <end position="400"/>
    </location>
</feature>
<feature type="compositionally biased region" description="Polar residues" evidence="9">
    <location>
        <begin position="313"/>
        <end position="332"/>
    </location>
</feature>
<dbReference type="GO" id="GO:0007015">
    <property type="term" value="P:actin filament organization"/>
    <property type="evidence" value="ECO:0007669"/>
    <property type="project" value="TreeGrafter"/>
</dbReference>
<dbReference type="EMBL" id="KN832976">
    <property type="protein sequence ID" value="KIM88932.1"/>
    <property type="molecule type" value="Genomic_DNA"/>
</dbReference>
<dbReference type="Pfam" id="PF00069">
    <property type="entry name" value="Pkinase"/>
    <property type="match status" value="1"/>
</dbReference>
<dbReference type="InParanoid" id="A0A0C3CGP2"/>
<evidence type="ECO:0000256" key="3">
    <source>
        <dbReference type="ARBA" id="ARBA00022679"/>
    </source>
</evidence>
<protein>
    <recommendedName>
        <fullName evidence="1">non-specific serine/threonine protein kinase</fullName>
        <ecNumber evidence="1">2.7.11.1</ecNumber>
    </recommendedName>
</protein>
<feature type="compositionally biased region" description="Polar residues" evidence="9">
    <location>
        <begin position="1227"/>
        <end position="1236"/>
    </location>
</feature>
<evidence type="ECO:0000256" key="6">
    <source>
        <dbReference type="ARBA" id="ARBA00022840"/>
    </source>
</evidence>
<keyword evidence="12" id="KW-1185">Reference proteome</keyword>
<dbReference type="GO" id="GO:0004674">
    <property type="term" value="F:protein serine/threonine kinase activity"/>
    <property type="evidence" value="ECO:0007669"/>
    <property type="project" value="UniProtKB-KW"/>
</dbReference>
<reference evidence="11 12" key="1">
    <citation type="submission" date="2014-04" db="EMBL/GenBank/DDBJ databases">
        <authorList>
            <consortium name="DOE Joint Genome Institute"/>
            <person name="Kuo A."/>
            <person name="Tarkka M."/>
            <person name="Buscot F."/>
            <person name="Kohler A."/>
            <person name="Nagy L.G."/>
            <person name="Floudas D."/>
            <person name="Copeland A."/>
            <person name="Barry K.W."/>
            <person name="Cichocki N."/>
            <person name="Veneault-Fourrey C."/>
            <person name="LaButti K."/>
            <person name="Lindquist E.A."/>
            <person name="Lipzen A."/>
            <person name="Lundell T."/>
            <person name="Morin E."/>
            <person name="Murat C."/>
            <person name="Sun H."/>
            <person name="Tunlid A."/>
            <person name="Henrissat B."/>
            <person name="Grigoriev I.V."/>
            <person name="Hibbett D.S."/>
            <person name="Martin F."/>
            <person name="Nordberg H.P."/>
            <person name="Cantor M.N."/>
            <person name="Hua S.X."/>
        </authorList>
    </citation>
    <scope>NUCLEOTIDE SEQUENCE [LARGE SCALE GENOMIC DNA]</scope>
    <source>
        <strain evidence="11 12">F 1598</strain>
    </source>
</reference>
<dbReference type="SUPFAM" id="SSF56112">
    <property type="entry name" value="Protein kinase-like (PK-like)"/>
    <property type="match status" value="1"/>
</dbReference>
<dbReference type="EC" id="2.7.11.1" evidence="1"/>